<organism evidence="1 2">
    <name type="scientific">Antricoccus suffuscus</name>
    <dbReference type="NCBI Taxonomy" id="1629062"/>
    <lineage>
        <taxon>Bacteria</taxon>
        <taxon>Bacillati</taxon>
        <taxon>Actinomycetota</taxon>
        <taxon>Actinomycetes</taxon>
        <taxon>Geodermatophilales</taxon>
        <taxon>Antricoccaceae</taxon>
        <taxon>Antricoccus</taxon>
    </lineage>
</organism>
<gene>
    <name evidence="1" type="ORF">CLV47_10567</name>
</gene>
<dbReference type="OrthoDB" id="73183at2"/>
<dbReference type="AlphaFoldDB" id="A0A2T1A289"/>
<reference evidence="1 2" key="1">
    <citation type="submission" date="2018-03" db="EMBL/GenBank/DDBJ databases">
        <title>Genomic Encyclopedia of Archaeal and Bacterial Type Strains, Phase II (KMG-II): from individual species to whole genera.</title>
        <authorList>
            <person name="Goeker M."/>
        </authorList>
    </citation>
    <scope>NUCLEOTIDE SEQUENCE [LARGE SCALE GENOMIC DNA]</scope>
    <source>
        <strain evidence="1 2">DSM 100065</strain>
    </source>
</reference>
<dbReference type="Proteomes" id="UP000237752">
    <property type="component" value="Unassembled WGS sequence"/>
</dbReference>
<dbReference type="RefSeq" id="WP_106348493.1">
    <property type="nucleotide sequence ID" value="NZ_PVUE01000005.1"/>
</dbReference>
<dbReference type="Pfam" id="PF14078">
    <property type="entry name" value="DUF4259"/>
    <property type="match status" value="1"/>
</dbReference>
<name>A0A2T1A289_9ACTN</name>
<evidence type="ECO:0000313" key="1">
    <source>
        <dbReference type="EMBL" id="PRZ42448.1"/>
    </source>
</evidence>
<proteinExistence type="predicted"/>
<dbReference type="EMBL" id="PVUE01000005">
    <property type="protein sequence ID" value="PRZ42448.1"/>
    <property type="molecule type" value="Genomic_DNA"/>
</dbReference>
<accession>A0A2T1A289</accession>
<protein>
    <submittedName>
        <fullName evidence="1">Uncharacterized protein DUF4259</fullName>
    </submittedName>
</protein>
<dbReference type="InterPro" id="IPR025355">
    <property type="entry name" value="DUF4259"/>
</dbReference>
<sequence length="133" mass="14276">MSAWGTGPFENDDALDLIGEINESTPDAVGELLAEILTVPDDDDDLDEVDGMEAYAAAALLAGKLERLKFESPDVLDAVAKIPTDMVGALIPDARAMLVRILGHNSEFADLWIESGRLEKVRGEIGKIKGALR</sequence>
<comment type="caution">
    <text evidence="1">The sequence shown here is derived from an EMBL/GenBank/DDBJ whole genome shotgun (WGS) entry which is preliminary data.</text>
</comment>
<evidence type="ECO:0000313" key="2">
    <source>
        <dbReference type="Proteomes" id="UP000237752"/>
    </source>
</evidence>
<keyword evidence="2" id="KW-1185">Reference proteome</keyword>